<dbReference type="KEGG" id="more:E1B28_002334"/>
<dbReference type="Pfam" id="PF04112">
    <property type="entry name" value="Mak10"/>
    <property type="match status" value="1"/>
</dbReference>
<dbReference type="PANTHER" id="PTHR21373">
    <property type="entry name" value="GLUCOSE REPRESSIBLE PROTEIN MAK10"/>
    <property type="match status" value="1"/>
</dbReference>
<dbReference type="RefSeq" id="XP_043002845.1">
    <property type="nucleotide sequence ID" value="XM_043159246.1"/>
</dbReference>
<dbReference type="OrthoDB" id="269405at2759"/>
<evidence type="ECO:0000313" key="7">
    <source>
        <dbReference type="Proteomes" id="UP001049176"/>
    </source>
</evidence>
<gene>
    <name evidence="6" type="ORF">E1B28_002334</name>
</gene>
<dbReference type="AlphaFoldDB" id="A0A9P7UNU8"/>
<protein>
    <submittedName>
        <fullName evidence="6">Uncharacterized protein</fullName>
    </submittedName>
</protein>
<dbReference type="InterPro" id="IPR007244">
    <property type="entry name" value="Naa35_N"/>
</dbReference>
<dbReference type="Proteomes" id="UP001049176">
    <property type="component" value="Chromosome 10"/>
</dbReference>
<dbReference type="GO" id="GO:0031417">
    <property type="term" value="C:NatC complex"/>
    <property type="evidence" value="ECO:0007669"/>
    <property type="project" value="InterPro"/>
</dbReference>
<dbReference type="PANTHER" id="PTHR21373:SF0">
    <property type="entry name" value="N-ALPHA-ACETYLTRANSFERASE 35, NATC AUXILIARY SUBUNIT"/>
    <property type="match status" value="1"/>
</dbReference>
<name>A0A9P7UNU8_9AGAR</name>
<evidence type="ECO:0000256" key="3">
    <source>
        <dbReference type="ARBA" id="ARBA00022490"/>
    </source>
</evidence>
<dbReference type="GeneID" id="66071410"/>
<dbReference type="InterPro" id="IPR057982">
    <property type="entry name" value="TPR_NAA35"/>
</dbReference>
<evidence type="ECO:0000256" key="2">
    <source>
        <dbReference type="ARBA" id="ARBA00006289"/>
    </source>
</evidence>
<organism evidence="6 7">
    <name type="scientific">Marasmius oreades</name>
    <name type="common">fairy-ring Marasmius</name>
    <dbReference type="NCBI Taxonomy" id="181124"/>
    <lineage>
        <taxon>Eukaryota</taxon>
        <taxon>Fungi</taxon>
        <taxon>Dikarya</taxon>
        <taxon>Basidiomycota</taxon>
        <taxon>Agaricomycotina</taxon>
        <taxon>Agaricomycetes</taxon>
        <taxon>Agaricomycetidae</taxon>
        <taxon>Agaricales</taxon>
        <taxon>Marasmiineae</taxon>
        <taxon>Marasmiaceae</taxon>
        <taxon>Marasmius</taxon>
    </lineage>
</organism>
<evidence type="ECO:0000313" key="6">
    <source>
        <dbReference type="EMBL" id="KAG7086374.1"/>
    </source>
</evidence>
<dbReference type="InterPro" id="IPR057983">
    <property type="entry name" value="NAA35-like_N"/>
</dbReference>
<keyword evidence="3" id="KW-0963">Cytoplasm</keyword>
<feature type="domain" description="NAA35-like N-terminal" evidence="4">
    <location>
        <begin position="32"/>
        <end position="188"/>
    </location>
</feature>
<dbReference type="Pfam" id="PF25789">
    <property type="entry name" value="TPR_NAA35"/>
    <property type="match status" value="1"/>
</dbReference>
<comment type="caution">
    <text evidence="6">The sequence shown here is derived from an EMBL/GenBank/DDBJ whole genome shotgun (WGS) entry which is preliminary data.</text>
</comment>
<sequence length="681" mass="78455">MSYLDMNLELPGGDNLRDVTTLFLEAASAMEPGSMVVIDEFQLQDAMSAIEIGEPRLDTGMRLEKDHKVPFHPLTPLLPEEICWIIDRAFAYEIEWHSANTLSHTVFTLLYVHCLQEIDPDLLPYLLNADPQRPMELITVVLRAFVSGLLKCCDLSWKELIRGGLNDTEDWHSEKCEVSLLEGWPVQAAKVRLDEALRWLSTTTKVPSLWCQALTDRLLLRKSILEVMDHGVHNMEDIRRLLEVAQHHLFQIRSKAPPPDPLEDSLARRAFNPYISRRLNTFLPIRVLELPSSSESWENWGNFLGGYGEMVALSETHEVLSWELVANLRTWLRSPPLRHGYIRSSIQSVFHDGIQVLYNFPSTWLLQRFFHETLGIDYSEFAVAWGGHSSPRLVEMERALIKTVIPHIKGLWFNPPRRRRLLANALLEWHMVYDMLTIMVDSVDIRPASSLVFKMPSAALLWRLSTMREVILSGFQLQLYSPAERPFAYLYASQVIDVHLSTIENVMTIVPPESQARQEMEFQQSFLTALQLMCTAMFSILSQLPTESSWITLREGILRRYKWAFKSEYDDYETPPAAHPNLETYIAEVYSMNEDVSFSPSDSFKFAHNILEHLVKDRSGGGWAKHWKDERLQVVQGLMNACEELGHLRRKDSDSVKLLDWGIESNPSPWFPSLQHRYSLA</sequence>
<evidence type="ECO:0000259" key="5">
    <source>
        <dbReference type="Pfam" id="PF25789"/>
    </source>
</evidence>
<keyword evidence="7" id="KW-1185">Reference proteome</keyword>
<feature type="domain" description="NAA35-like TPR repeats" evidence="5">
    <location>
        <begin position="396"/>
        <end position="547"/>
    </location>
</feature>
<evidence type="ECO:0000256" key="1">
    <source>
        <dbReference type="ARBA" id="ARBA00004496"/>
    </source>
</evidence>
<evidence type="ECO:0000259" key="4">
    <source>
        <dbReference type="Pfam" id="PF04112"/>
    </source>
</evidence>
<comment type="subcellular location">
    <subcellularLocation>
        <location evidence="1">Cytoplasm</location>
    </subcellularLocation>
</comment>
<comment type="similarity">
    <text evidence="2">Belongs to the MAK10 family.</text>
</comment>
<dbReference type="EMBL" id="CM032190">
    <property type="protein sequence ID" value="KAG7086374.1"/>
    <property type="molecule type" value="Genomic_DNA"/>
</dbReference>
<accession>A0A9P7UNU8</accession>
<proteinExistence type="inferred from homology"/>
<reference evidence="6" key="1">
    <citation type="journal article" date="2021" name="Genome Biol. Evol.">
        <title>The assembled and annotated genome of the fairy-ring fungus Marasmius oreades.</title>
        <authorList>
            <person name="Hiltunen M."/>
            <person name="Ament-Velasquez S.L."/>
            <person name="Johannesson H."/>
        </authorList>
    </citation>
    <scope>NUCLEOTIDE SEQUENCE</scope>
    <source>
        <strain evidence="6">03SP1</strain>
    </source>
</reference>